<evidence type="ECO:0000256" key="5">
    <source>
        <dbReference type="SAM" id="MobiDB-lite"/>
    </source>
</evidence>
<feature type="region of interest" description="Disordered" evidence="5">
    <location>
        <begin position="340"/>
        <end position="372"/>
    </location>
</feature>
<feature type="compositionally biased region" description="Low complexity" evidence="5">
    <location>
        <begin position="345"/>
        <end position="354"/>
    </location>
</feature>
<keyword evidence="3 4" id="KW-0175">Coiled coil</keyword>
<dbReference type="InterPro" id="IPR058792">
    <property type="entry name" value="Beta-barrel_RND_2"/>
</dbReference>
<feature type="domain" description="CusB-like beta-barrel" evidence="8">
    <location>
        <begin position="243"/>
        <end position="317"/>
    </location>
</feature>
<sequence>MTEQAEDVQKVLAGGGRKRRGRTLAVLVLLALLAGGAGYGWYARSMAGAQVSYVTEPAVAQPLTVRVTATGTVQPTTQVEVSSELSGTLATVDVDYNDAIEVGQVLARLDSRKMEALVANAEASLARAKAQVAQAEAAARLAGTELARAKELGQRGISAHAALETAEAEDLRAKAELDSARADLTLAEANLRLEQADLDKATIRSPIRGIVLNRTAEVGQIVASSLNAPVLFTLAEDLSQMELQVDVDEADIGQVSVGNTAQFTVEAWRDRPFPAEITQLRFAPEDTEGVVTYKAVLSVDNSEGLLRPGMTATADITVRTVDDALTVPNAALRFAPTVSAEPRASRSSGGSLLSFVMPRRPPPSSATAGAPGRSVWVLRQGVPVEIPVTPGLTDGQHTEVKAEGLAEGDLVIVDQTGG</sequence>
<evidence type="ECO:0000256" key="4">
    <source>
        <dbReference type="SAM" id="Coils"/>
    </source>
</evidence>
<dbReference type="OrthoDB" id="9791520at2"/>
<dbReference type="Pfam" id="PF25954">
    <property type="entry name" value="Beta-barrel_RND_2"/>
    <property type="match status" value="1"/>
</dbReference>
<dbReference type="Gene3D" id="2.40.50.100">
    <property type="match status" value="1"/>
</dbReference>
<evidence type="ECO:0000313" key="10">
    <source>
        <dbReference type="Proteomes" id="UP000598196"/>
    </source>
</evidence>
<evidence type="ECO:0000256" key="3">
    <source>
        <dbReference type="ARBA" id="ARBA00023054"/>
    </source>
</evidence>
<feature type="transmembrane region" description="Helical" evidence="6">
    <location>
        <begin position="24"/>
        <end position="42"/>
    </location>
</feature>
<gene>
    <name evidence="9" type="ORF">GCM10010991_16390</name>
</gene>
<dbReference type="EMBL" id="BMLP01000002">
    <property type="protein sequence ID" value="GGO30999.1"/>
    <property type="molecule type" value="Genomic_DNA"/>
</dbReference>
<organism evidence="9 10">
    <name type="scientific">Gemmobacter aquaticus</name>
    <dbReference type="NCBI Taxonomy" id="490185"/>
    <lineage>
        <taxon>Bacteria</taxon>
        <taxon>Pseudomonadati</taxon>
        <taxon>Pseudomonadota</taxon>
        <taxon>Alphaproteobacteria</taxon>
        <taxon>Rhodobacterales</taxon>
        <taxon>Paracoccaceae</taxon>
        <taxon>Gemmobacter</taxon>
    </lineage>
</organism>
<protein>
    <submittedName>
        <fullName evidence="9">Hemolysin secretion protein D</fullName>
    </submittedName>
</protein>
<comment type="caution">
    <text evidence="9">The sequence shown here is derived from an EMBL/GenBank/DDBJ whole genome shotgun (WGS) entry which is preliminary data.</text>
</comment>
<evidence type="ECO:0000259" key="8">
    <source>
        <dbReference type="Pfam" id="PF25954"/>
    </source>
</evidence>
<dbReference type="Pfam" id="PF25917">
    <property type="entry name" value="BSH_RND"/>
    <property type="match status" value="1"/>
</dbReference>
<dbReference type="GO" id="GO:0030313">
    <property type="term" value="C:cell envelope"/>
    <property type="evidence" value="ECO:0007669"/>
    <property type="project" value="UniProtKB-SubCell"/>
</dbReference>
<evidence type="ECO:0000259" key="7">
    <source>
        <dbReference type="Pfam" id="PF25917"/>
    </source>
</evidence>
<dbReference type="GO" id="GO:0016020">
    <property type="term" value="C:membrane"/>
    <property type="evidence" value="ECO:0007669"/>
    <property type="project" value="InterPro"/>
</dbReference>
<proteinExistence type="inferred from homology"/>
<dbReference type="Proteomes" id="UP000598196">
    <property type="component" value="Unassembled WGS sequence"/>
</dbReference>
<dbReference type="InterPro" id="IPR058625">
    <property type="entry name" value="MdtA-like_BSH"/>
</dbReference>
<dbReference type="GO" id="GO:0022857">
    <property type="term" value="F:transmembrane transporter activity"/>
    <property type="evidence" value="ECO:0007669"/>
    <property type="project" value="InterPro"/>
</dbReference>
<dbReference type="InterPro" id="IPR006143">
    <property type="entry name" value="RND_pump_MFP"/>
</dbReference>
<feature type="domain" description="Multidrug resistance protein MdtA-like barrel-sandwich hybrid" evidence="7">
    <location>
        <begin position="78"/>
        <end position="231"/>
    </location>
</feature>
<dbReference type="InterPro" id="IPR050465">
    <property type="entry name" value="UPF0194_transport"/>
</dbReference>
<feature type="coiled-coil region" evidence="4">
    <location>
        <begin position="111"/>
        <end position="197"/>
    </location>
</feature>
<comment type="similarity">
    <text evidence="2">Belongs to the membrane fusion protein (MFP) (TC 8.A.1) family.</text>
</comment>
<keyword evidence="6" id="KW-1133">Transmembrane helix</keyword>
<dbReference type="PANTHER" id="PTHR32347">
    <property type="entry name" value="EFFLUX SYSTEM COMPONENT YKNX-RELATED"/>
    <property type="match status" value="1"/>
</dbReference>
<comment type="subcellular location">
    <subcellularLocation>
        <location evidence="1">Cell envelope</location>
    </subcellularLocation>
</comment>
<name>A0A917YJD0_9RHOB</name>
<dbReference type="PANTHER" id="PTHR32347:SF14">
    <property type="entry name" value="EFFLUX SYSTEM COMPONENT YKNX-RELATED"/>
    <property type="match status" value="1"/>
</dbReference>
<dbReference type="SUPFAM" id="SSF111369">
    <property type="entry name" value="HlyD-like secretion proteins"/>
    <property type="match status" value="1"/>
</dbReference>
<evidence type="ECO:0000256" key="1">
    <source>
        <dbReference type="ARBA" id="ARBA00004196"/>
    </source>
</evidence>
<accession>A0A917YJD0</accession>
<keyword evidence="6" id="KW-0472">Membrane</keyword>
<dbReference type="NCBIfam" id="TIGR01730">
    <property type="entry name" value="RND_mfp"/>
    <property type="match status" value="1"/>
</dbReference>
<dbReference type="RefSeq" id="WP_146286546.1">
    <property type="nucleotide sequence ID" value="NZ_BMLP01000002.1"/>
</dbReference>
<evidence type="ECO:0000256" key="6">
    <source>
        <dbReference type="SAM" id="Phobius"/>
    </source>
</evidence>
<keyword evidence="10" id="KW-1185">Reference proteome</keyword>
<evidence type="ECO:0000256" key="2">
    <source>
        <dbReference type="ARBA" id="ARBA00009477"/>
    </source>
</evidence>
<reference evidence="9 10" key="1">
    <citation type="journal article" date="2014" name="Int. J. Syst. Evol. Microbiol.">
        <title>Complete genome sequence of Corynebacterium casei LMG S-19264T (=DSM 44701T), isolated from a smear-ripened cheese.</title>
        <authorList>
            <consortium name="US DOE Joint Genome Institute (JGI-PGF)"/>
            <person name="Walter F."/>
            <person name="Albersmeier A."/>
            <person name="Kalinowski J."/>
            <person name="Ruckert C."/>
        </authorList>
    </citation>
    <scope>NUCLEOTIDE SEQUENCE [LARGE SCALE GENOMIC DNA]</scope>
    <source>
        <strain evidence="9 10">CGMCC 1.7029</strain>
    </source>
</reference>
<dbReference type="Gene3D" id="2.40.30.170">
    <property type="match status" value="1"/>
</dbReference>
<dbReference type="Gene3D" id="1.10.287.470">
    <property type="entry name" value="Helix hairpin bin"/>
    <property type="match status" value="1"/>
</dbReference>
<dbReference type="AlphaFoldDB" id="A0A917YJD0"/>
<keyword evidence="6" id="KW-0812">Transmembrane</keyword>
<evidence type="ECO:0000313" key="9">
    <source>
        <dbReference type="EMBL" id="GGO30999.1"/>
    </source>
</evidence>